<name>Q3ZTA1_ONCMY</name>
<dbReference type="EMBL" id="AY586336">
    <property type="protein sequence ID" value="AAS84124.1"/>
    <property type="molecule type" value="mRNA"/>
</dbReference>
<accession>Q3ZTA1</accession>
<dbReference type="EMBL" id="AY586338">
    <property type="protein sequence ID" value="AAS84128.1"/>
    <property type="molecule type" value="mRNA"/>
</dbReference>
<reference evidence="1" key="1">
    <citation type="submission" date="2004-03" db="EMBL/GenBank/DDBJ databases">
        <title>Cloning of alternatively spliced MTF-1 isoforms from rainbow trout, Oncorhynchus mykiss.</title>
        <authorList>
            <person name="Muylle F."/>
            <person name="Robbens J."/>
            <person name="De Coen W."/>
            <person name="Blust R."/>
        </authorList>
    </citation>
    <scope>NUCLEOTIDE SEQUENCE</scope>
</reference>
<dbReference type="EMBL" id="AY586340">
    <property type="protein sequence ID" value="AAS84132.1"/>
    <property type="molecule type" value="mRNA"/>
</dbReference>
<protein>
    <submittedName>
        <fullName evidence="1">UORF</fullName>
    </submittedName>
</protein>
<dbReference type="EMBL" id="AY586339">
    <property type="protein sequence ID" value="AAS84130.1"/>
    <property type="molecule type" value="mRNA"/>
</dbReference>
<organism evidence="1">
    <name type="scientific">Oncorhynchus mykiss</name>
    <name type="common">Rainbow trout</name>
    <name type="synonym">Salmo gairdneri</name>
    <dbReference type="NCBI Taxonomy" id="8022"/>
    <lineage>
        <taxon>Eukaryota</taxon>
        <taxon>Metazoa</taxon>
        <taxon>Chordata</taxon>
        <taxon>Craniata</taxon>
        <taxon>Vertebrata</taxon>
        <taxon>Euteleostomi</taxon>
        <taxon>Actinopterygii</taxon>
        <taxon>Neopterygii</taxon>
        <taxon>Teleostei</taxon>
        <taxon>Protacanthopterygii</taxon>
        <taxon>Salmoniformes</taxon>
        <taxon>Salmonidae</taxon>
        <taxon>Salmoninae</taxon>
        <taxon>Oncorhynchus</taxon>
    </lineage>
</organism>
<sequence>MLQQCNNGGIAD</sequence>
<evidence type="ECO:0000313" key="1">
    <source>
        <dbReference type="EMBL" id="AAS84126.1"/>
    </source>
</evidence>
<proteinExistence type="evidence at transcript level"/>
<gene>
    <name evidence="1" type="primary">MTF</name>
</gene>
<dbReference type="EMBL" id="AY586337">
    <property type="protein sequence ID" value="AAS84126.1"/>
    <property type="molecule type" value="mRNA"/>
</dbReference>